<evidence type="ECO:0000313" key="17">
    <source>
        <dbReference type="Proteomes" id="UP000198999"/>
    </source>
</evidence>
<keyword evidence="5 13" id="KW-0436">Ligase</keyword>
<evidence type="ECO:0000256" key="5">
    <source>
        <dbReference type="ARBA" id="ARBA00022598"/>
    </source>
</evidence>
<name>A0A1H9BBZ8_9FLAO</name>
<feature type="domain" description="Biotin carboxylation" evidence="15">
    <location>
        <begin position="16"/>
        <end position="459"/>
    </location>
</feature>
<evidence type="ECO:0000256" key="7">
    <source>
        <dbReference type="ARBA" id="ARBA00022741"/>
    </source>
</evidence>
<dbReference type="Pfam" id="PF02785">
    <property type="entry name" value="Biotin_carb_C"/>
    <property type="match status" value="1"/>
</dbReference>
<dbReference type="NCBIfam" id="NF006367">
    <property type="entry name" value="PRK08591.1"/>
    <property type="match status" value="1"/>
</dbReference>
<comment type="catalytic activity">
    <reaction evidence="11 13">
        <text>N(6)-biotinyl-L-lysyl-[protein] + hydrogencarbonate + ATP = N(6)-carboxybiotinyl-L-lysyl-[protein] + ADP + phosphate + H(+)</text>
        <dbReference type="Rhea" id="RHEA:13501"/>
        <dbReference type="Rhea" id="RHEA-COMP:10505"/>
        <dbReference type="Rhea" id="RHEA-COMP:10506"/>
        <dbReference type="ChEBI" id="CHEBI:15378"/>
        <dbReference type="ChEBI" id="CHEBI:17544"/>
        <dbReference type="ChEBI" id="CHEBI:30616"/>
        <dbReference type="ChEBI" id="CHEBI:43474"/>
        <dbReference type="ChEBI" id="CHEBI:83144"/>
        <dbReference type="ChEBI" id="CHEBI:83145"/>
        <dbReference type="ChEBI" id="CHEBI:456216"/>
        <dbReference type="EC" id="6.3.4.14"/>
    </reaction>
</comment>
<comment type="pathway">
    <text evidence="2 13">Lipid metabolism; malonyl-CoA biosynthesis; malonyl-CoA from acetyl-CoA: step 1/1.</text>
</comment>
<keyword evidence="7 12" id="KW-0547">Nucleotide-binding</keyword>
<keyword evidence="10 13" id="KW-0092">Biotin</keyword>
<dbReference type="Pfam" id="PF00289">
    <property type="entry name" value="Biotin_carb_N"/>
    <property type="match status" value="1"/>
</dbReference>
<accession>A0A1H9BBZ8</accession>
<dbReference type="PROSITE" id="PS00866">
    <property type="entry name" value="CPSASE_1"/>
    <property type="match status" value="1"/>
</dbReference>
<gene>
    <name evidence="16" type="ORF">SAMN05421824_0531</name>
</gene>
<dbReference type="GO" id="GO:0006633">
    <property type="term" value="P:fatty acid biosynthetic process"/>
    <property type="evidence" value="ECO:0007669"/>
    <property type="project" value="UniProtKB-KW"/>
</dbReference>
<proteinExistence type="predicted"/>
<dbReference type="AlphaFoldDB" id="A0A1H9BBZ8"/>
<dbReference type="InterPro" id="IPR005482">
    <property type="entry name" value="Biotin_COase_C"/>
</dbReference>
<evidence type="ECO:0000256" key="13">
    <source>
        <dbReference type="RuleBase" id="RU365063"/>
    </source>
</evidence>
<evidence type="ECO:0000256" key="2">
    <source>
        <dbReference type="ARBA" id="ARBA00004956"/>
    </source>
</evidence>
<keyword evidence="13" id="KW-0443">Lipid metabolism</keyword>
<evidence type="ECO:0000256" key="9">
    <source>
        <dbReference type="ARBA" id="ARBA00022842"/>
    </source>
</evidence>
<dbReference type="SUPFAM" id="SSF52440">
    <property type="entry name" value="PreATP-grasp domain"/>
    <property type="match status" value="1"/>
</dbReference>
<dbReference type="FunFam" id="3.30.470.20:FF:000028">
    <property type="entry name" value="Methylcrotonoyl-CoA carboxylase subunit alpha, mitochondrial"/>
    <property type="match status" value="1"/>
</dbReference>
<evidence type="ECO:0000256" key="10">
    <source>
        <dbReference type="ARBA" id="ARBA00023267"/>
    </source>
</evidence>
<keyword evidence="6" id="KW-0479">Metal-binding</keyword>
<dbReference type="SUPFAM" id="SSF56059">
    <property type="entry name" value="Glutathione synthetase ATP-binding domain-like"/>
    <property type="match status" value="1"/>
</dbReference>
<dbReference type="InterPro" id="IPR011054">
    <property type="entry name" value="Rudment_hybrid_motif"/>
</dbReference>
<comment type="function">
    <text evidence="1 13">This protein is a component of the acetyl coenzyme A carboxylase complex; first, biotin carboxylase catalyzes the carboxylation of the carrier protein and then the transcarboxylase transfers the carboxyl group to form malonyl-CoA.</text>
</comment>
<reference evidence="16 17" key="1">
    <citation type="submission" date="2016-10" db="EMBL/GenBank/DDBJ databases">
        <authorList>
            <person name="de Groot N.N."/>
        </authorList>
    </citation>
    <scope>NUCLEOTIDE SEQUENCE [LARGE SCALE GENOMIC DNA]</scope>
    <source>
        <strain evidence="16 17">DSM 21035</strain>
    </source>
</reference>
<evidence type="ECO:0000256" key="3">
    <source>
        <dbReference type="ARBA" id="ARBA00011750"/>
    </source>
</evidence>
<dbReference type="FunFam" id="3.40.50.20:FF:000010">
    <property type="entry name" value="Propionyl-CoA carboxylase subunit alpha"/>
    <property type="match status" value="1"/>
</dbReference>
<dbReference type="InterPro" id="IPR051602">
    <property type="entry name" value="ACC_Biotin_Carboxylase"/>
</dbReference>
<evidence type="ECO:0000313" key="16">
    <source>
        <dbReference type="EMBL" id="SEP86484.1"/>
    </source>
</evidence>
<dbReference type="STRING" id="419940.SAMN05421824_0531"/>
<dbReference type="SMART" id="SM00878">
    <property type="entry name" value="Biotin_carb_C"/>
    <property type="match status" value="1"/>
</dbReference>
<dbReference type="PROSITE" id="PS00867">
    <property type="entry name" value="CPSASE_2"/>
    <property type="match status" value="1"/>
</dbReference>
<keyword evidence="13" id="KW-0444">Lipid biosynthesis</keyword>
<evidence type="ECO:0000256" key="6">
    <source>
        <dbReference type="ARBA" id="ARBA00022723"/>
    </source>
</evidence>
<dbReference type="PROSITE" id="PS50975">
    <property type="entry name" value="ATP_GRASP"/>
    <property type="match status" value="1"/>
</dbReference>
<evidence type="ECO:0000256" key="11">
    <source>
        <dbReference type="ARBA" id="ARBA00048600"/>
    </source>
</evidence>
<evidence type="ECO:0000259" key="15">
    <source>
        <dbReference type="PROSITE" id="PS50979"/>
    </source>
</evidence>
<dbReference type="SUPFAM" id="SSF51246">
    <property type="entry name" value="Rudiment single hybrid motif"/>
    <property type="match status" value="1"/>
</dbReference>
<dbReference type="Proteomes" id="UP000198999">
    <property type="component" value="Unassembled WGS sequence"/>
</dbReference>
<evidence type="ECO:0000256" key="8">
    <source>
        <dbReference type="ARBA" id="ARBA00022840"/>
    </source>
</evidence>
<dbReference type="FunFam" id="3.30.1490.20:FF:000018">
    <property type="entry name" value="Biotin carboxylase"/>
    <property type="match status" value="1"/>
</dbReference>
<dbReference type="InterPro" id="IPR016185">
    <property type="entry name" value="PreATP-grasp_dom_sf"/>
</dbReference>
<dbReference type="InterPro" id="IPR004549">
    <property type="entry name" value="Acetyl_CoA_COase_biotin_COase"/>
</dbReference>
<feature type="domain" description="ATP-grasp" evidence="14">
    <location>
        <begin position="135"/>
        <end position="332"/>
    </location>
</feature>
<dbReference type="PROSITE" id="PS50979">
    <property type="entry name" value="BC"/>
    <property type="match status" value="1"/>
</dbReference>
<dbReference type="InterPro" id="IPR005481">
    <property type="entry name" value="BC-like_N"/>
</dbReference>
<dbReference type="Pfam" id="PF02786">
    <property type="entry name" value="CPSase_L_D2"/>
    <property type="match status" value="1"/>
</dbReference>
<evidence type="ECO:0000259" key="14">
    <source>
        <dbReference type="PROSITE" id="PS50975"/>
    </source>
</evidence>
<dbReference type="Gene3D" id="3.30.470.20">
    <property type="entry name" value="ATP-grasp fold, B domain"/>
    <property type="match status" value="1"/>
</dbReference>
<dbReference type="UniPathway" id="UPA00655">
    <property type="reaction ID" value="UER00711"/>
</dbReference>
<keyword evidence="8 12" id="KW-0067">ATP-binding</keyword>
<dbReference type="GO" id="GO:0004075">
    <property type="term" value="F:biotin carboxylase activity"/>
    <property type="evidence" value="ECO:0007669"/>
    <property type="project" value="UniProtKB-EC"/>
</dbReference>
<dbReference type="PANTHER" id="PTHR48095:SF2">
    <property type="entry name" value="BIOTIN CARBOXYLASE, CHLOROPLASTIC"/>
    <property type="match status" value="1"/>
</dbReference>
<dbReference type="InterPro" id="IPR011764">
    <property type="entry name" value="Biotin_carboxylation_dom"/>
</dbReference>
<dbReference type="InterPro" id="IPR005479">
    <property type="entry name" value="CPAse_ATP-bd"/>
</dbReference>
<sequence length="465" mass="51774">MEFGDWNLKFLITKVMFKKILIANRGEIALRVIRTCKEMGIKTVAVYSTADAESLHVKFADEAVCIGPPSSAESYLKMSNVISAAEITNADAIHPGYGFLSENAKFSQICEEHGIKFIGASAEMIDKMGDKANAKATMKAAGVPCVPGSEGVIETFEECKKLAKEVGYPVMLKASAGGGGKGMRGVFKEENLKDAWDSARQESKAAFGNDDMYMEKLIEEPRHIEIQIVGDSRGKACHLSERDCSVQRRHQKLTEEVPSPFMTPQLRKKMGAAAVKAAEYIKYEGAGTVEFLVDKHRNFYFMEMNTRIQVEHPITEQVIDFDLIREQILVAAGVPISGKNYEPNLHSIECRINAEDPYNGFRPSPGKITTLHAPGGHGVRLDTHVYAGYSIPPNYDSMIAKLITTAQTREEAINKMKRALDEFVIEGIKTTIPFHRQLMDHPDYVAGNYTTKFMEDFKMQKPVEE</sequence>
<dbReference type="EC" id="6.3.4.14" evidence="4 13"/>
<keyword evidence="13" id="KW-0276">Fatty acid metabolism</keyword>
<protein>
    <recommendedName>
        <fullName evidence="4 13">Biotin carboxylase</fullName>
        <ecNumber evidence="4 13">6.3.4.14</ecNumber>
    </recommendedName>
    <alternativeName>
        <fullName evidence="13">Acetyl-coenzyme A carboxylase biotin carboxylase subunit A</fullName>
    </alternativeName>
</protein>
<keyword evidence="17" id="KW-1185">Reference proteome</keyword>
<organism evidence="16 17">
    <name type="scientific">Hyunsoonleella jejuensis</name>
    <dbReference type="NCBI Taxonomy" id="419940"/>
    <lineage>
        <taxon>Bacteria</taxon>
        <taxon>Pseudomonadati</taxon>
        <taxon>Bacteroidota</taxon>
        <taxon>Flavobacteriia</taxon>
        <taxon>Flavobacteriales</taxon>
        <taxon>Flavobacteriaceae</taxon>
    </lineage>
</organism>
<dbReference type="GO" id="GO:2001295">
    <property type="term" value="P:malonyl-CoA biosynthetic process"/>
    <property type="evidence" value="ECO:0007669"/>
    <property type="project" value="UniProtKB-UniPathway"/>
</dbReference>
<keyword evidence="9" id="KW-0460">Magnesium</keyword>
<dbReference type="GO" id="GO:0005524">
    <property type="term" value="F:ATP binding"/>
    <property type="evidence" value="ECO:0007669"/>
    <property type="project" value="UniProtKB-UniRule"/>
</dbReference>
<dbReference type="EMBL" id="FOFN01000001">
    <property type="protein sequence ID" value="SEP86484.1"/>
    <property type="molecule type" value="Genomic_DNA"/>
</dbReference>
<evidence type="ECO:0000256" key="4">
    <source>
        <dbReference type="ARBA" id="ARBA00013263"/>
    </source>
</evidence>
<dbReference type="InterPro" id="IPR011761">
    <property type="entry name" value="ATP-grasp"/>
</dbReference>
<evidence type="ECO:0000256" key="12">
    <source>
        <dbReference type="PROSITE-ProRule" id="PRU00409"/>
    </source>
</evidence>
<evidence type="ECO:0000256" key="1">
    <source>
        <dbReference type="ARBA" id="ARBA00003761"/>
    </source>
</evidence>
<keyword evidence="13" id="KW-0275">Fatty acid biosynthesis</keyword>
<dbReference type="PANTHER" id="PTHR48095">
    <property type="entry name" value="PYRUVATE CARBOXYLASE SUBUNIT A"/>
    <property type="match status" value="1"/>
</dbReference>
<comment type="subunit">
    <text evidence="3 13">Acetyl-CoA carboxylase is a heterohexamer of biotin carboxyl carrier protein, biotin carboxylase and the two subunits of carboxyl transferase in a 2:2 complex.</text>
</comment>
<dbReference type="GO" id="GO:0046872">
    <property type="term" value="F:metal ion binding"/>
    <property type="evidence" value="ECO:0007669"/>
    <property type="project" value="UniProtKB-KW"/>
</dbReference>
<dbReference type="NCBIfam" id="TIGR00514">
    <property type="entry name" value="accC"/>
    <property type="match status" value="1"/>
</dbReference>